<sequence length="616" mass="67886">MTMFPRVGEKRRIDDIGIEDEEAIGSLCRLGGRPVSPKSAMEQEKRIRREIANSNERRRMQSINAGFASLKTLLPHHEGEKLSKAAILQQTAEYIYQLEQEKTRLLSQNCQLKRLVNQQQHHADNEGGSPSGGDSPCRSPSNDTPGHTNVDGGEDLRREMIDLRVQLDRERRHRLSLEEHMRTLENATYGPIVDTPLPEVTRHVNIQVPQTAIYHKTEQNEIKAEPEIKVEQQHQQSHHGHHRSSSSHHQQPTAQQSQQQSSQTSQPSGQKIPTVAPAAVAPPLPPPPQPQPPPPPQHQPTQVKPNCQMAQPLVVGQVTNVVEVKTTPRLSSCINSSAVKTEHVNAVQHTNHPHSGILSHHRPSTTVVATQPTNPAMVRQHQPPTLLTRPNTNVNSVAHHNIVSSGQVTPATTIVTVVPSPKGGMDALPSVLEALTSSGRVGAKVEVEPAPRVPSPAATIEYVEEAKSHTVYIVNSTNAACQKSLDTICEAIRHLEGDHMFQTNEEQHPHIEEEIITEETLTIEDHTGHQMSIEDQPGQHMSIEGEQESLTLHMVEPQDAPLELTTTHRTTHSEQQPTTFSPNIVSSPKTSSTSLLNSVNMGPQPTRPGVIVVKHP</sequence>
<dbReference type="Gene3D" id="4.10.280.10">
    <property type="entry name" value="Helix-loop-helix DNA-binding domain"/>
    <property type="match status" value="1"/>
</dbReference>
<feature type="region of interest" description="Disordered" evidence="6">
    <location>
        <begin position="229"/>
        <end position="304"/>
    </location>
</feature>
<proteinExistence type="predicted"/>
<dbReference type="AlphaFoldDB" id="A0AAV2PSX2"/>
<feature type="compositionally biased region" description="Pro residues" evidence="6">
    <location>
        <begin position="280"/>
        <end position="298"/>
    </location>
</feature>
<evidence type="ECO:0000256" key="6">
    <source>
        <dbReference type="SAM" id="MobiDB-lite"/>
    </source>
</evidence>
<evidence type="ECO:0000313" key="8">
    <source>
        <dbReference type="EMBL" id="CAL4064256.1"/>
    </source>
</evidence>
<dbReference type="Pfam" id="PF00010">
    <property type="entry name" value="HLH"/>
    <property type="match status" value="1"/>
</dbReference>
<comment type="subcellular location">
    <subcellularLocation>
        <location evidence="1">Nucleus</location>
    </subcellularLocation>
</comment>
<gene>
    <name evidence="8" type="ORF">MNOR_LOCUS3932</name>
</gene>
<name>A0AAV2PSX2_MEGNR</name>
<dbReference type="CDD" id="cd11419">
    <property type="entry name" value="bHLHzip_TFAP4"/>
    <property type="match status" value="1"/>
</dbReference>
<dbReference type="SMART" id="SM00353">
    <property type="entry name" value="HLH"/>
    <property type="match status" value="1"/>
</dbReference>
<keyword evidence="3" id="KW-0238">DNA-binding</keyword>
<dbReference type="GO" id="GO:0000978">
    <property type="term" value="F:RNA polymerase II cis-regulatory region sequence-specific DNA binding"/>
    <property type="evidence" value="ECO:0007669"/>
    <property type="project" value="TreeGrafter"/>
</dbReference>
<dbReference type="FunFam" id="4.10.280.10:FF:000036">
    <property type="entry name" value="Transcription factor AP-4"/>
    <property type="match status" value="1"/>
</dbReference>
<evidence type="ECO:0000256" key="1">
    <source>
        <dbReference type="ARBA" id="ARBA00004123"/>
    </source>
</evidence>
<organism evidence="8 9">
    <name type="scientific">Meganyctiphanes norvegica</name>
    <name type="common">Northern krill</name>
    <name type="synonym">Thysanopoda norvegica</name>
    <dbReference type="NCBI Taxonomy" id="48144"/>
    <lineage>
        <taxon>Eukaryota</taxon>
        <taxon>Metazoa</taxon>
        <taxon>Ecdysozoa</taxon>
        <taxon>Arthropoda</taxon>
        <taxon>Crustacea</taxon>
        <taxon>Multicrustacea</taxon>
        <taxon>Malacostraca</taxon>
        <taxon>Eumalacostraca</taxon>
        <taxon>Eucarida</taxon>
        <taxon>Euphausiacea</taxon>
        <taxon>Euphausiidae</taxon>
        <taxon>Meganyctiphanes</taxon>
    </lineage>
</organism>
<keyword evidence="9" id="KW-1185">Reference proteome</keyword>
<feature type="region of interest" description="Disordered" evidence="6">
    <location>
        <begin position="569"/>
        <end position="608"/>
    </location>
</feature>
<dbReference type="PANTHER" id="PTHR15741">
    <property type="entry name" value="BASIC HELIX-LOOP-HELIX ZIP TRANSCRIPTION FACTOR"/>
    <property type="match status" value="1"/>
</dbReference>
<evidence type="ECO:0000259" key="7">
    <source>
        <dbReference type="PROSITE" id="PS50888"/>
    </source>
</evidence>
<dbReference type="PANTHER" id="PTHR15741:SF27">
    <property type="entry name" value="TRANSCRIPTION FACTOR AP-4"/>
    <property type="match status" value="1"/>
</dbReference>
<evidence type="ECO:0000256" key="4">
    <source>
        <dbReference type="ARBA" id="ARBA00023163"/>
    </source>
</evidence>
<feature type="compositionally biased region" description="Polar residues" evidence="6">
    <location>
        <begin position="569"/>
        <end position="603"/>
    </location>
</feature>
<dbReference type="InterPro" id="IPR036638">
    <property type="entry name" value="HLH_DNA-bd_sf"/>
</dbReference>
<evidence type="ECO:0000313" key="9">
    <source>
        <dbReference type="Proteomes" id="UP001497623"/>
    </source>
</evidence>
<evidence type="ECO:0000256" key="2">
    <source>
        <dbReference type="ARBA" id="ARBA00023015"/>
    </source>
</evidence>
<accession>A0AAV2PSX2</accession>
<feature type="compositionally biased region" description="Polar residues" evidence="6">
    <location>
        <begin position="138"/>
        <end position="147"/>
    </location>
</feature>
<protein>
    <recommendedName>
        <fullName evidence="7">BHLH domain-containing protein</fullName>
    </recommendedName>
</protein>
<dbReference type="EMBL" id="CAXKWB010001398">
    <property type="protein sequence ID" value="CAL4064256.1"/>
    <property type="molecule type" value="Genomic_DNA"/>
</dbReference>
<feature type="region of interest" description="Disordered" evidence="6">
    <location>
        <begin position="117"/>
        <end position="156"/>
    </location>
</feature>
<reference evidence="8 9" key="1">
    <citation type="submission" date="2024-05" db="EMBL/GenBank/DDBJ databases">
        <authorList>
            <person name="Wallberg A."/>
        </authorList>
    </citation>
    <scope>NUCLEOTIDE SEQUENCE [LARGE SCALE GENOMIC DNA]</scope>
</reference>
<keyword evidence="5" id="KW-0539">Nucleus</keyword>
<dbReference type="InterPro" id="IPR011598">
    <property type="entry name" value="bHLH_dom"/>
</dbReference>
<keyword evidence="2" id="KW-0805">Transcription regulation</keyword>
<evidence type="ECO:0000256" key="5">
    <source>
        <dbReference type="ARBA" id="ARBA00023242"/>
    </source>
</evidence>
<keyword evidence="4" id="KW-0804">Transcription</keyword>
<dbReference type="Proteomes" id="UP001497623">
    <property type="component" value="Unassembled WGS sequence"/>
</dbReference>
<evidence type="ECO:0000256" key="3">
    <source>
        <dbReference type="ARBA" id="ARBA00023125"/>
    </source>
</evidence>
<feature type="compositionally biased region" description="Low complexity" evidence="6">
    <location>
        <begin position="247"/>
        <end position="279"/>
    </location>
</feature>
<dbReference type="PROSITE" id="PS50888">
    <property type="entry name" value="BHLH"/>
    <property type="match status" value="1"/>
</dbReference>
<dbReference type="InterPro" id="IPR052207">
    <property type="entry name" value="Max-like/E-box_TFs"/>
</dbReference>
<feature type="compositionally biased region" description="Basic residues" evidence="6">
    <location>
        <begin position="236"/>
        <end position="246"/>
    </location>
</feature>
<comment type="caution">
    <text evidence="8">The sequence shown here is derived from an EMBL/GenBank/DDBJ whole genome shotgun (WGS) entry which is preliminary data.</text>
</comment>
<feature type="domain" description="BHLH" evidence="7">
    <location>
        <begin position="47"/>
        <end position="98"/>
    </location>
</feature>
<dbReference type="GO" id="GO:0005634">
    <property type="term" value="C:nucleus"/>
    <property type="evidence" value="ECO:0007669"/>
    <property type="project" value="UniProtKB-SubCell"/>
</dbReference>
<dbReference type="GO" id="GO:0046983">
    <property type="term" value="F:protein dimerization activity"/>
    <property type="evidence" value="ECO:0007669"/>
    <property type="project" value="InterPro"/>
</dbReference>
<dbReference type="SUPFAM" id="SSF47459">
    <property type="entry name" value="HLH, helix-loop-helix DNA-binding domain"/>
    <property type="match status" value="1"/>
</dbReference>
<dbReference type="GO" id="GO:0000981">
    <property type="term" value="F:DNA-binding transcription factor activity, RNA polymerase II-specific"/>
    <property type="evidence" value="ECO:0007669"/>
    <property type="project" value="TreeGrafter"/>
</dbReference>